<dbReference type="EMBL" id="MNUK01000024">
    <property type="protein sequence ID" value="OIN92188.1"/>
    <property type="molecule type" value="Genomic_DNA"/>
</dbReference>
<protein>
    <submittedName>
        <fullName evidence="1">Uncharacterized protein</fullName>
    </submittedName>
</protein>
<evidence type="ECO:0000313" key="1">
    <source>
        <dbReference type="EMBL" id="OIN92188.1"/>
    </source>
</evidence>
<comment type="caution">
    <text evidence="1">The sequence shown here is derived from an EMBL/GenBank/DDBJ whole genome shotgun (WGS) entry which is preliminary data.</text>
</comment>
<proteinExistence type="predicted"/>
<sequence length="103" mass="11684">MTAKFAQIRVGGAQRPGEVTILIAGQIHLGVEATTAMIGEGLDLHRHACLLRSHDRGIQNHFFHDRVDAHVDCETVEHRDTDLVWLDEFFRVWILAIKKTALF</sequence>
<name>A0A1J4S0I7_9BACT</name>
<evidence type="ECO:0000313" key="2">
    <source>
        <dbReference type="Proteomes" id="UP000182345"/>
    </source>
</evidence>
<accession>A0A1J4S0I7</accession>
<dbReference type="Proteomes" id="UP000182345">
    <property type="component" value="Unassembled WGS sequence"/>
</dbReference>
<reference evidence="1 2" key="1">
    <citation type="journal article" date="2016" name="Environ. Microbiol.">
        <title>Genomic resolution of a cold subsurface aquifer community provides metabolic insights for novel microbes adapted to high CO concentrations.</title>
        <authorList>
            <person name="Probst A.J."/>
            <person name="Castelle C.J."/>
            <person name="Singh A."/>
            <person name="Brown C.T."/>
            <person name="Anantharaman K."/>
            <person name="Sharon I."/>
            <person name="Hug L.A."/>
            <person name="Burstein D."/>
            <person name="Emerson J.B."/>
            <person name="Thomas B.C."/>
            <person name="Banfield J.F."/>
        </authorList>
    </citation>
    <scope>NUCLEOTIDE SEQUENCE [LARGE SCALE GENOMIC DNA]</scope>
    <source>
        <strain evidence="1">CG1_02_44_10</strain>
    </source>
</reference>
<organism evidence="1 2">
    <name type="scientific">Candidatus Collierbacteria bacterium CG1_02_44_10</name>
    <dbReference type="NCBI Taxonomy" id="1805087"/>
    <lineage>
        <taxon>Bacteria</taxon>
        <taxon>Candidatus Collieribacteriota</taxon>
    </lineage>
</organism>
<dbReference type="AlphaFoldDB" id="A0A1J4S0I7"/>
<gene>
    <name evidence="1" type="ORF">AUJ42_00895</name>
</gene>